<keyword evidence="8" id="KW-0807">Transducer</keyword>
<dbReference type="AlphaFoldDB" id="A0AAJ7X0M1"/>
<dbReference type="KEGG" id="pmrn:116946232"/>
<dbReference type="InterPro" id="IPR047143">
    <property type="entry name" value="GPER1-like"/>
</dbReference>
<feature type="transmembrane region" description="Helical" evidence="9">
    <location>
        <begin position="52"/>
        <end position="76"/>
    </location>
</feature>
<dbReference type="RefSeq" id="XP_032817129.1">
    <property type="nucleotide sequence ID" value="XM_032961238.1"/>
</dbReference>
<evidence type="ECO:0000313" key="11">
    <source>
        <dbReference type="Proteomes" id="UP001318040"/>
    </source>
</evidence>
<sequence length="400" mass="41813">MRVKMWDCVPDPWHEEALGNACTLATRDFTLMRSGRLLRDASCALDHRQGEVVLAIICSIFLATLVPPLLLLNLGVAAVNLCGGRRALAAIGGGASTPPPPPPAPHPRSAAARQPSAVDVYVTSAALANALQLSVALAHLTGLTHDGPDATDGGASERDPPVAHGCAVAYVLFHVSALASAYSVTLLAFDAYLEAALPAGSRPPLVDARSAPHVCAFLWGGSCLAAFPAALQIGCSRRGQLDCVALGVRELADVSLVVTGFVVPVAGSCVSAWCAARLLSRGGGGGGIDINIDHDDREAQRGALRMALVAVPVHFSLWAPFYATVGAGVFAAVRRRPSFRLLKALAQMLAYAPPCVAPCVYARMCRGVAERARLVRAVLGSRCGRRRYTRHSSLPLTEAV</sequence>
<comment type="subcellular location">
    <subcellularLocation>
        <location evidence="1">Cell membrane</location>
        <topology evidence="1">Multi-pass membrane protein</topology>
    </subcellularLocation>
</comment>
<protein>
    <submittedName>
        <fullName evidence="12">Probable G-protein coupled receptor 146 isoform X1</fullName>
    </submittedName>
</protein>
<evidence type="ECO:0000256" key="7">
    <source>
        <dbReference type="ARBA" id="ARBA00023170"/>
    </source>
</evidence>
<evidence type="ECO:0000256" key="8">
    <source>
        <dbReference type="ARBA" id="ARBA00023224"/>
    </source>
</evidence>
<keyword evidence="6 9" id="KW-0472">Membrane</keyword>
<evidence type="ECO:0000313" key="12">
    <source>
        <dbReference type="RefSeq" id="XP_032817129.1"/>
    </source>
</evidence>
<dbReference type="Pfam" id="PF00001">
    <property type="entry name" value="7tm_1"/>
    <property type="match status" value="1"/>
</dbReference>
<evidence type="ECO:0000256" key="6">
    <source>
        <dbReference type="ARBA" id="ARBA00023136"/>
    </source>
</evidence>
<evidence type="ECO:0000256" key="9">
    <source>
        <dbReference type="SAM" id="Phobius"/>
    </source>
</evidence>
<keyword evidence="4 9" id="KW-1133">Transmembrane helix</keyword>
<dbReference type="GO" id="GO:0005886">
    <property type="term" value="C:plasma membrane"/>
    <property type="evidence" value="ECO:0007669"/>
    <property type="project" value="UniProtKB-SubCell"/>
</dbReference>
<dbReference type="Gene3D" id="1.20.1070.10">
    <property type="entry name" value="Rhodopsin 7-helix transmembrane proteins"/>
    <property type="match status" value="1"/>
</dbReference>
<keyword evidence="2" id="KW-1003">Cell membrane</keyword>
<evidence type="ECO:0000256" key="3">
    <source>
        <dbReference type="ARBA" id="ARBA00022692"/>
    </source>
</evidence>
<dbReference type="Proteomes" id="UP001318040">
    <property type="component" value="Chromosome 26"/>
</dbReference>
<dbReference type="InterPro" id="IPR017452">
    <property type="entry name" value="GPCR_Rhodpsn_7TM"/>
</dbReference>
<evidence type="ECO:0000259" key="10">
    <source>
        <dbReference type="PROSITE" id="PS50262"/>
    </source>
</evidence>
<organism evidence="11 12">
    <name type="scientific">Petromyzon marinus</name>
    <name type="common">Sea lamprey</name>
    <dbReference type="NCBI Taxonomy" id="7757"/>
    <lineage>
        <taxon>Eukaryota</taxon>
        <taxon>Metazoa</taxon>
        <taxon>Chordata</taxon>
        <taxon>Craniata</taxon>
        <taxon>Vertebrata</taxon>
        <taxon>Cyclostomata</taxon>
        <taxon>Hyperoartia</taxon>
        <taxon>Petromyzontiformes</taxon>
        <taxon>Petromyzontidae</taxon>
        <taxon>Petromyzon</taxon>
    </lineage>
</organism>
<evidence type="ECO:0000256" key="1">
    <source>
        <dbReference type="ARBA" id="ARBA00004651"/>
    </source>
</evidence>
<keyword evidence="5" id="KW-0297">G-protein coupled receptor</keyword>
<dbReference type="SUPFAM" id="SSF81321">
    <property type="entry name" value="Family A G protein-coupled receptor-like"/>
    <property type="match status" value="1"/>
</dbReference>
<reference evidence="12" key="1">
    <citation type="submission" date="2025-08" db="UniProtKB">
        <authorList>
            <consortium name="RefSeq"/>
        </authorList>
    </citation>
    <scope>IDENTIFICATION</scope>
    <source>
        <tissue evidence="12">Sperm</tissue>
    </source>
</reference>
<dbReference type="GeneID" id="116946232"/>
<feature type="transmembrane region" description="Helical" evidence="9">
    <location>
        <begin position="251"/>
        <end position="273"/>
    </location>
</feature>
<keyword evidence="11" id="KW-1185">Reference proteome</keyword>
<dbReference type="PRINTS" id="PR00237">
    <property type="entry name" value="GPCRRHODOPSN"/>
</dbReference>
<feature type="domain" description="G-protein coupled receptors family 1 profile" evidence="10">
    <location>
        <begin position="166"/>
        <end position="361"/>
    </location>
</feature>
<feature type="transmembrane region" description="Helical" evidence="9">
    <location>
        <begin position="211"/>
        <end position="231"/>
    </location>
</feature>
<proteinExistence type="predicted"/>
<dbReference type="InterPro" id="IPR000276">
    <property type="entry name" value="GPCR_Rhodpsn"/>
</dbReference>
<keyword evidence="7 12" id="KW-0675">Receptor</keyword>
<dbReference type="PANTHER" id="PTHR24226:SF3">
    <property type="entry name" value="G-PROTEIN COUPLED RECEPTOR 146-RELATED"/>
    <property type="match status" value="1"/>
</dbReference>
<feature type="transmembrane region" description="Helical" evidence="9">
    <location>
        <begin position="167"/>
        <end position="191"/>
    </location>
</feature>
<gene>
    <name evidence="12" type="primary">LOC116946232</name>
</gene>
<evidence type="ECO:0000256" key="5">
    <source>
        <dbReference type="ARBA" id="ARBA00023040"/>
    </source>
</evidence>
<evidence type="ECO:0000256" key="2">
    <source>
        <dbReference type="ARBA" id="ARBA00022475"/>
    </source>
</evidence>
<feature type="transmembrane region" description="Helical" evidence="9">
    <location>
        <begin position="315"/>
        <end position="333"/>
    </location>
</feature>
<name>A0AAJ7X0M1_PETMA</name>
<keyword evidence="3 9" id="KW-0812">Transmembrane</keyword>
<dbReference type="PROSITE" id="PS50262">
    <property type="entry name" value="G_PROTEIN_RECEP_F1_2"/>
    <property type="match status" value="1"/>
</dbReference>
<evidence type="ECO:0000256" key="4">
    <source>
        <dbReference type="ARBA" id="ARBA00022989"/>
    </source>
</evidence>
<accession>A0AAJ7X0M1</accession>
<dbReference type="PANTHER" id="PTHR24226">
    <property type="entry name" value="G-PROTEIN COUPLED RECEPTOR 182 AND ESTROGEN RECEPTOR 1"/>
    <property type="match status" value="1"/>
</dbReference>
<dbReference type="GO" id="GO:0004930">
    <property type="term" value="F:G protein-coupled receptor activity"/>
    <property type="evidence" value="ECO:0007669"/>
    <property type="project" value="UniProtKB-KW"/>
</dbReference>